<dbReference type="GO" id="GO:0005085">
    <property type="term" value="F:guanyl-nucleotide exchange factor activity"/>
    <property type="evidence" value="ECO:0007669"/>
    <property type="project" value="UniProtKB-KW"/>
</dbReference>
<dbReference type="PANTHER" id="PTHR46572">
    <property type="entry name" value="RHO1 GDP-GTP EXCHANGE PROTEIN 1-RELATED"/>
    <property type="match status" value="1"/>
</dbReference>
<dbReference type="EMBL" id="KL198024">
    <property type="protein sequence ID" value="KDQ17398.1"/>
    <property type="molecule type" value="Genomic_DNA"/>
</dbReference>
<protein>
    <recommendedName>
        <fullName evidence="8">DH domain-containing protein</fullName>
    </recommendedName>
</protein>
<dbReference type="InterPro" id="IPR052233">
    <property type="entry name" value="Rho-type_GEFs"/>
</dbReference>
<dbReference type="Gene3D" id="2.30.29.30">
    <property type="entry name" value="Pleckstrin-homology domain (PH domain)/Phosphotyrosine-binding domain (PTB)"/>
    <property type="match status" value="1"/>
</dbReference>
<dbReference type="SUPFAM" id="SSF48065">
    <property type="entry name" value="DBL homology domain (DH-domain)"/>
    <property type="match status" value="2"/>
</dbReference>
<evidence type="ECO:0008006" key="8">
    <source>
        <dbReference type="Google" id="ProtNLM"/>
    </source>
</evidence>
<proteinExistence type="predicted"/>
<evidence type="ECO:0000256" key="2">
    <source>
        <dbReference type="SAM" id="MobiDB-lite"/>
    </source>
</evidence>
<dbReference type="Pfam" id="PF00621">
    <property type="entry name" value="RhoGEF"/>
    <property type="match status" value="2"/>
</dbReference>
<dbReference type="Gene3D" id="1.20.900.10">
    <property type="entry name" value="Dbl homology (DH) domain"/>
    <property type="match status" value="2"/>
</dbReference>
<feature type="domain" description="PH" evidence="3">
    <location>
        <begin position="676"/>
        <end position="792"/>
    </location>
</feature>
<dbReference type="PROSITE" id="PS50219">
    <property type="entry name" value="CNH"/>
    <property type="match status" value="1"/>
</dbReference>
<dbReference type="PROSITE" id="PS50003">
    <property type="entry name" value="PH_DOMAIN"/>
    <property type="match status" value="1"/>
</dbReference>
<dbReference type="SUPFAM" id="SSF50729">
    <property type="entry name" value="PH domain-like"/>
    <property type="match status" value="1"/>
</dbReference>
<dbReference type="PANTHER" id="PTHR46572:SF1">
    <property type="entry name" value="RHO1 GUANINE NUCLEOTIDE EXCHANGE FACTOR TUS1"/>
    <property type="match status" value="1"/>
</dbReference>
<dbReference type="HOGENOM" id="CLU_001251_1_0_1"/>
<dbReference type="InParanoid" id="A0A067MNT0"/>
<dbReference type="InterPro" id="IPR001849">
    <property type="entry name" value="PH_domain"/>
</dbReference>
<dbReference type="InterPro" id="IPR011993">
    <property type="entry name" value="PH-like_dom_sf"/>
</dbReference>
<sequence>MWALIHRCWDVNSHQRISASQLVIEMNGLYSSGGSSVLLLSPVRPESPAHSPTLTFGPATPLSGDFLFAGSPDEDTFTSPIPERFSYSSFASSDGIYSSPIGSSRLLPSGPSSVSATDLPRSSPSNNSIPPNSERRRSLTLNKVRSIRSIFGHTRSATEPPSSPPPQRAPSRASSYSSGSRPGTGKVAPVQILTTPMKVGSEIPAEWVGVSGMERLRQLTPRQVRRESALQHLIDKEKSFVAQDLDNVVTTRLRDQKSPISPAERAESFLRQVFQRRVAITDAHRGFLVELNDRQLEHNGLAQIGGICLNAIVKLAQLYPEFQESLYMSEGLIDHEAKQNPAFARFLDQEVSMARGSGPATLKNFLRLPLAHIREETELIQLILAETPRDHPDVQSLQKVAQTLVGVINTSQLREWQASAGIRAAAAHSMLWRDLIYKGVAHEALSVEEIARQSAIFDLIKLEMEYVHDLQLAHTLFIIPLRKAAPSTLTADLLQALEDDVFPLHEVAWDLHHSLLLSLHLLQRHEHPTIRSVSASLSDILILRRERYVTRYSTHLPRAITLLDEVEDTQAFRGLPDLMSRNIHVNQQDLRDIFRRPSLHLHCLERSVREILVHTPKGHEDEILLPRVIHTIQDLARACVSNAQDTKESVLARFSSNLIWKDGIEVDINLQDKERRIITSGYLDLVVELEQGLQRRTGVTMTLLDNYVVVTEQVEKQGITSDRVTLQPIPIELVDLTFWDREVAITQREERFPSFPFTIRRQGRTPQEFHTFVTKSETDRSQWYQALQSTLRSRLVYTSDTKSYQTKLLRQDLLTNRTNSFMRGATNSAIFEYQGSQYCVVAGAGPPAGLWIWPRQRLRSPYVMPLDNVTQCAVLHKLGLLLVLTDKRLLAYHLYDVTFAQVVDGNRITPPSHKVDPTNPIVRFFRIGTHNGSPLLVLSTTRKQRANVFRVLEPSLGNPTKAKSISFFASKGGLFQLQGEFALDGPPAHDAKFLKTSLAIFGASGFQIVNITDLRNARGTIIPLCDQGAHAFGELSKRCCSSHATGIARIGDEFLLCYPDFGVYIDLQGHIRRGPIPWESTNIQTLLLHDQFIVLVSPQVVEVRLALSGKLVQLITGVGIRCLLSCEDGAKDDPIHLAMDRLSEEGRSRPGLGVSEAIFELLPSTS</sequence>
<evidence type="ECO:0000313" key="7">
    <source>
        <dbReference type="Proteomes" id="UP000027195"/>
    </source>
</evidence>
<dbReference type="SMART" id="SM00036">
    <property type="entry name" value="CNH"/>
    <property type="match status" value="1"/>
</dbReference>
<evidence type="ECO:0000259" key="3">
    <source>
        <dbReference type="PROSITE" id="PS50003"/>
    </source>
</evidence>
<dbReference type="Pfam" id="PF00780">
    <property type="entry name" value="CNH"/>
    <property type="match status" value="1"/>
</dbReference>
<dbReference type="STRING" id="930990.A0A067MNT0"/>
<feature type="compositionally biased region" description="Low complexity" evidence="2">
    <location>
        <begin position="169"/>
        <end position="185"/>
    </location>
</feature>
<accession>A0A067MNT0</accession>
<feature type="domain" description="DH" evidence="4">
    <location>
        <begin position="451"/>
        <end position="642"/>
    </location>
</feature>
<dbReference type="InterPro" id="IPR000219">
    <property type="entry name" value="DH_dom"/>
</dbReference>
<evidence type="ECO:0000256" key="1">
    <source>
        <dbReference type="ARBA" id="ARBA00022658"/>
    </source>
</evidence>
<gene>
    <name evidence="6" type="ORF">BOTBODRAFT_605886</name>
</gene>
<feature type="domain" description="DH" evidence="4">
    <location>
        <begin position="225"/>
        <end position="414"/>
    </location>
</feature>
<evidence type="ECO:0000259" key="5">
    <source>
        <dbReference type="PROSITE" id="PS50219"/>
    </source>
</evidence>
<dbReference type="PROSITE" id="PS50010">
    <property type="entry name" value="DH_2"/>
    <property type="match status" value="2"/>
</dbReference>
<feature type="region of interest" description="Disordered" evidence="2">
    <location>
        <begin position="102"/>
        <end position="189"/>
    </location>
</feature>
<keyword evidence="1" id="KW-0344">Guanine-nucleotide releasing factor</keyword>
<feature type="domain" description="CNH" evidence="5">
    <location>
        <begin position="818"/>
        <end position="1130"/>
    </location>
</feature>
<organism evidence="6 7">
    <name type="scientific">Botryobasidium botryosum (strain FD-172 SS1)</name>
    <dbReference type="NCBI Taxonomy" id="930990"/>
    <lineage>
        <taxon>Eukaryota</taxon>
        <taxon>Fungi</taxon>
        <taxon>Dikarya</taxon>
        <taxon>Basidiomycota</taxon>
        <taxon>Agaricomycotina</taxon>
        <taxon>Agaricomycetes</taxon>
        <taxon>Cantharellales</taxon>
        <taxon>Botryobasidiaceae</taxon>
        <taxon>Botryobasidium</taxon>
    </lineage>
</organism>
<keyword evidence="7" id="KW-1185">Reference proteome</keyword>
<dbReference type="OrthoDB" id="2272012at2759"/>
<reference evidence="7" key="1">
    <citation type="journal article" date="2014" name="Proc. Natl. Acad. Sci. U.S.A.">
        <title>Extensive sampling of basidiomycete genomes demonstrates inadequacy of the white-rot/brown-rot paradigm for wood decay fungi.</title>
        <authorList>
            <person name="Riley R."/>
            <person name="Salamov A.A."/>
            <person name="Brown D.W."/>
            <person name="Nagy L.G."/>
            <person name="Floudas D."/>
            <person name="Held B.W."/>
            <person name="Levasseur A."/>
            <person name="Lombard V."/>
            <person name="Morin E."/>
            <person name="Otillar R."/>
            <person name="Lindquist E.A."/>
            <person name="Sun H."/>
            <person name="LaButti K.M."/>
            <person name="Schmutz J."/>
            <person name="Jabbour D."/>
            <person name="Luo H."/>
            <person name="Baker S.E."/>
            <person name="Pisabarro A.G."/>
            <person name="Walton J.D."/>
            <person name="Blanchette R.A."/>
            <person name="Henrissat B."/>
            <person name="Martin F."/>
            <person name="Cullen D."/>
            <person name="Hibbett D.S."/>
            <person name="Grigoriev I.V."/>
        </authorList>
    </citation>
    <scope>NUCLEOTIDE SEQUENCE [LARGE SCALE GENOMIC DNA]</scope>
    <source>
        <strain evidence="7">FD-172 SS1</strain>
    </source>
</reference>
<dbReference type="SMART" id="SM00325">
    <property type="entry name" value="RhoGEF"/>
    <property type="match status" value="1"/>
</dbReference>
<dbReference type="InterPro" id="IPR001180">
    <property type="entry name" value="CNH_dom"/>
</dbReference>
<dbReference type="AlphaFoldDB" id="A0A067MNT0"/>
<dbReference type="Proteomes" id="UP000027195">
    <property type="component" value="Unassembled WGS sequence"/>
</dbReference>
<feature type="compositionally biased region" description="Low complexity" evidence="2">
    <location>
        <begin position="102"/>
        <end position="132"/>
    </location>
</feature>
<evidence type="ECO:0000259" key="4">
    <source>
        <dbReference type="PROSITE" id="PS50010"/>
    </source>
</evidence>
<evidence type="ECO:0000313" key="6">
    <source>
        <dbReference type="EMBL" id="KDQ17398.1"/>
    </source>
</evidence>
<name>A0A067MNT0_BOTB1</name>
<dbReference type="InterPro" id="IPR035899">
    <property type="entry name" value="DBL_dom_sf"/>
</dbReference>